<keyword evidence="5" id="KW-1185">Reference proteome</keyword>
<protein>
    <recommendedName>
        <fullName evidence="3">Activator of Hsp90 ATPase homologue 1/2-like C-terminal domain-containing protein</fullName>
    </recommendedName>
</protein>
<evidence type="ECO:0000259" key="3">
    <source>
        <dbReference type="Pfam" id="PF08327"/>
    </source>
</evidence>
<dbReference type="KEGG" id="srub:C2R22_21990"/>
<dbReference type="EMBL" id="CP026310">
    <property type="protein sequence ID" value="AUV84230.1"/>
    <property type="molecule type" value="Genomic_DNA"/>
</dbReference>
<dbReference type="Pfam" id="PF08327">
    <property type="entry name" value="AHSA1"/>
    <property type="match status" value="1"/>
</dbReference>
<dbReference type="GeneID" id="35594824"/>
<dbReference type="InterPro" id="IPR023393">
    <property type="entry name" value="START-like_dom_sf"/>
</dbReference>
<reference evidence="4 5" key="1">
    <citation type="submission" date="2018-01" db="EMBL/GenBank/DDBJ databases">
        <title>Complete genome sequence of Salinigranum rubrum GX10T, an extremely halophilic archaeon isolated from a marine solar saltern.</title>
        <authorList>
            <person name="Han S."/>
        </authorList>
    </citation>
    <scope>NUCLEOTIDE SEQUENCE [LARGE SCALE GENOMIC DNA]</scope>
    <source>
        <strain evidence="4 5">GX10</strain>
        <plasmid evidence="5">Plasmid unnamed1</plasmid>
    </source>
</reference>
<feature type="domain" description="Activator of Hsp90 ATPase homologue 1/2-like C-terminal" evidence="3">
    <location>
        <begin position="24"/>
        <end position="159"/>
    </location>
</feature>
<comment type="similarity">
    <text evidence="1">Belongs to the AHA1 family.</text>
</comment>
<dbReference type="Proteomes" id="UP000236584">
    <property type="component" value="Plasmid unnamed1"/>
</dbReference>
<organism evidence="4 5">
    <name type="scientific">Salinigranum rubrum</name>
    <dbReference type="NCBI Taxonomy" id="755307"/>
    <lineage>
        <taxon>Archaea</taxon>
        <taxon>Methanobacteriati</taxon>
        <taxon>Methanobacteriota</taxon>
        <taxon>Stenosarchaea group</taxon>
        <taxon>Halobacteria</taxon>
        <taxon>Halobacteriales</taxon>
        <taxon>Haloferacaceae</taxon>
        <taxon>Salinigranum</taxon>
    </lineage>
</organism>
<dbReference type="SUPFAM" id="SSF55961">
    <property type="entry name" value="Bet v1-like"/>
    <property type="match status" value="1"/>
</dbReference>
<evidence type="ECO:0000313" key="4">
    <source>
        <dbReference type="EMBL" id="AUV84230.1"/>
    </source>
</evidence>
<feature type="region of interest" description="Disordered" evidence="2">
    <location>
        <begin position="1"/>
        <end position="20"/>
    </location>
</feature>
<dbReference type="OrthoDB" id="165863at2157"/>
<evidence type="ECO:0000256" key="1">
    <source>
        <dbReference type="ARBA" id="ARBA00006817"/>
    </source>
</evidence>
<name>A0A2I8VQM5_9EURY</name>
<sequence>MTTSDNNGEPTTDKRSMTVSRVIDAPPERVYEAFLDPEKLAQWLPPTGFSAEVHHLEPEEGGTFRASFTAETEEFAGYGSTFGGTYRELEPGERIVYTESFDTDEPSMAGEMTVTVVFEAVLGGTEITVRQAGIPEAVPPEDANEGWIDSLENLAGLVEGA</sequence>
<dbReference type="AlphaFoldDB" id="A0A2I8VQM5"/>
<feature type="compositionally biased region" description="Polar residues" evidence="2">
    <location>
        <begin position="1"/>
        <end position="10"/>
    </location>
</feature>
<evidence type="ECO:0000256" key="2">
    <source>
        <dbReference type="SAM" id="MobiDB-lite"/>
    </source>
</evidence>
<accession>A0A2I8VQM5</accession>
<geneLocation type="plasmid" evidence="4">
    <name>unnamed1</name>
</geneLocation>
<dbReference type="Gene3D" id="3.30.530.20">
    <property type="match status" value="1"/>
</dbReference>
<dbReference type="InterPro" id="IPR013538">
    <property type="entry name" value="ASHA1/2-like_C"/>
</dbReference>
<dbReference type="RefSeq" id="WP_103427918.1">
    <property type="nucleotide sequence ID" value="NZ_CP026310.1"/>
</dbReference>
<proteinExistence type="inferred from homology"/>
<keyword evidence="4" id="KW-0614">Plasmid</keyword>
<gene>
    <name evidence="4" type="ORF">C2R22_21990</name>
</gene>
<evidence type="ECO:0000313" key="5">
    <source>
        <dbReference type="Proteomes" id="UP000236584"/>
    </source>
</evidence>